<evidence type="ECO:0000259" key="1">
    <source>
        <dbReference type="PROSITE" id="PS51061"/>
    </source>
</evidence>
<dbReference type="SMART" id="SM00393">
    <property type="entry name" value="R3H"/>
    <property type="match status" value="1"/>
</dbReference>
<dbReference type="STRING" id="1802055.A3A74_06320"/>
<dbReference type="InterPro" id="IPR001374">
    <property type="entry name" value="R3H_dom"/>
</dbReference>
<sequence>MDKLKTIKSEAEELLNKMVGKFELEVTEEEEVYHVVIKTEEDAPTVIGRHGETIRAVQKILEVILYKKFGEPVDLLLNVNDYREKQVERLEGIAEELAQRVKAEKHEVPLRAFSSYERKIVHEYIAKKHPDLTSYSVGEGRDRQLIVSLNKKEEAGKEE</sequence>
<dbReference type="Gene3D" id="3.30.300.20">
    <property type="match status" value="1"/>
</dbReference>
<dbReference type="InterPro" id="IPR039247">
    <property type="entry name" value="KhpB"/>
</dbReference>
<dbReference type="InterPro" id="IPR036867">
    <property type="entry name" value="R3H_dom_sf"/>
</dbReference>
<gene>
    <name evidence="2" type="ORF">A3A74_06320</name>
</gene>
<organism evidence="2 3">
    <name type="scientific">Candidatus Roizmanbacteria bacterium RIFCSPLOWO2_01_FULL_35_13</name>
    <dbReference type="NCBI Taxonomy" id="1802055"/>
    <lineage>
        <taxon>Bacteria</taxon>
        <taxon>Candidatus Roizmaniibacteriota</taxon>
    </lineage>
</organism>
<name>A0A1F7IGY1_9BACT</name>
<evidence type="ECO:0000313" key="2">
    <source>
        <dbReference type="EMBL" id="OGK42621.1"/>
    </source>
</evidence>
<dbReference type="Gene3D" id="3.30.1370.50">
    <property type="entry name" value="R3H-like domain"/>
    <property type="match status" value="1"/>
</dbReference>
<dbReference type="InterPro" id="IPR015946">
    <property type="entry name" value="KH_dom-like_a/b"/>
</dbReference>
<dbReference type="PROSITE" id="PS51061">
    <property type="entry name" value="R3H"/>
    <property type="match status" value="1"/>
</dbReference>
<dbReference type="GO" id="GO:0003723">
    <property type="term" value="F:RNA binding"/>
    <property type="evidence" value="ECO:0007669"/>
    <property type="project" value="InterPro"/>
</dbReference>
<proteinExistence type="predicted"/>
<dbReference type="EMBL" id="MGAF01000006">
    <property type="protein sequence ID" value="OGK42621.1"/>
    <property type="molecule type" value="Genomic_DNA"/>
</dbReference>
<dbReference type="PANTHER" id="PTHR35800">
    <property type="entry name" value="PROTEIN JAG"/>
    <property type="match status" value="1"/>
</dbReference>
<protein>
    <recommendedName>
        <fullName evidence="1">R3H domain-containing protein</fullName>
    </recommendedName>
</protein>
<evidence type="ECO:0000313" key="3">
    <source>
        <dbReference type="Proteomes" id="UP000179270"/>
    </source>
</evidence>
<comment type="caution">
    <text evidence="2">The sequence shown here is derived from an EMBL/GenBank/DDBJ whole genome shotgun (WGS) entry which is preliminary data.</text>
</comment>
<dbReference type="PANTHER" id="PTHR35800:SF1">
    <property type="entry name" value="RNA-BINDING PROTEIN KHPB"/>
    <property type="match status" value="1"/>
</dbReference>
<dbReference type="Pfam" id="PF13083">
    <property type="entry name" value="KH_KhpA-B"/>
    <property type="match status" value="1"/>
</dbReference>
<dbReference type="SUPFAM" id="SSF82708">
    <property type="entry name" value="R3H domain"/>
    <property type="match status" value="1"/>
</dbReference>
<reference evidence="2 3" key="1">
    <citation type="journal article" date="2016" name="Nat. Commun.">
        <title>Thousands of microbial genomes shed light on interconnected biogeochemical processes in an aquifer system.</title>
        <authorList>
            <person name="Anantharaman K."/>
            <person name="Brown C.T."/>
            <person name="Hug L.A."/>
            <person name="Sharon I."/>
            <person name="Castelle C.J."/>
            <person name="Probst A.J."/>
            <person name="Thomas B.C."/>
            <person name="Singh A."/>
            <person name="Wilkins M.J."/>
            <person name="Karaoz U."/>
            <person name="Brodie E.L."/>
            <person name="Williams K.H."/>
            <person name="Hubbard S.S."/>
            <person name="Banfield J.F."/>
        </authorList>
    </citation>
    <scope>NUCLEOTIDE SEQUENCE [LARGE SCALE GENOMIC DNA]</scope>
</reference>
<dbReference type="Proteomes" id="UP000179270">
    <property type="component" value="Unassembled WGS sequence"/>
</dbReference>
<accession>A0A1F7IGY1</accession>
<feature type="domain" description="R3H" evidence="1">
    <location>
        <begin position="84"/>
        <end position="151"/>
    </location>
</feature>
<dbReference type="Pfam" id="PF01424">
    <property type="entry name" value="R3H"/>
    <property type="match status" value="1"/>
</dbReference>
<dbReference type="AlphaFoldDB" id="A0A1F7IGY1"/>